<accession>A0ABW5SFR9</accession>
<dbReference type="InterPro" id="IPR036907">
    <property type="entry name" value="5'-Nucleotdase_C_sf"/>
</dbReference>
<dbReference type="Proteomes" id="UP001597357">
    <property type="component" value="Unassembled WGS sequence"/>
</dbReference>
<evidence type="ECO:0000313" key="3">
    <source>
        <dbReference type="Proteomes" id="UP001597357"/>
    </source>
</evidence>
<dbReference type="SUPFAM" id="SSF55816">
    <property type="entry name" value="5'-nucleotidase (syn. UDP-sugar hydrolase), C-terminal domain"/>
    <property type="match status" value="1"/>
</dbReference>
<sequence length="253" mass="28658">MHYLKSGLVLLAGLCLVSCKEKTSLAVSHIKAKQIAVAADIEEDPKITAFIQPYKEHIDKEMNSVLSFTPKTLSKNDGELNTAIGNMEADAVLEMATPIFQEREQKSIDAVLLNHGGIRSIISKGDITTKTAFNIMPFENELVIVGIKGKHLHAMFEYLAQNQTAHPLAGMQLILDKNGSIKSKKIQGKNLEDDRLYYIATNDYLMEGGDRMDFFKKKETATYIDYKLRNLFLDYFKKHDTINPLRDQRFIQE</sequence>
<dbReference type="RefSeq" id="WP_379045590.1">
    <property type="nucleotide sequence ID" value="NZ_JBHULZ010000026.1"/>
</dbReference>
<name>A0ABW5SFR9_9FLAO</name>
<dbReference type="PANTHER" id="PTHR11575:SF24">
    <property type="entry name" value="5'-NUCLEOTIDASE"/>
    <property type="match status" value="1"/>
</dbReference>
<dbReference type="Pfam" id="PF02872">
    <property type="entry name" value="5_nucleotid_C"/>
    <property type="match status" value="1"/>
</dbReference>
<dbReference type="InterPro" id="IPR008334">
    <property type="entry name" value="5'-Nucleotdase_C"/>
</dbReference>
<dbReference type="EMBL" id="JBHULZ010000026">
    <property type="protein sequence ID" value="MFD2697537.1"/>
    <property type="molecule type" value="Genomic_DNA"/>
</dbReference>
<organism evidence="2 3">
    <name type="scientific">Mesonia sediminis</name>
    <dbReference type="NCBI Taxonomy" id="1703946"/>
    <lineage>
        <taxon>Bacteria</taxon>
        <taxon>Pseudomonadati</taxon>
        <taxon>Bacteroidota</taxon>
        <taxon>Flavobacteriia</taxon>
        <taxon>Flavobacteriales</taxon>
        <taxon>Flavobacteriaceae</taxon>
        <taxon>Mesonia</taxon>
    </lineage>
</organism>
<proteinExistence type="predicted"/>
<evidence type="ECO:0000313" key="2">
    <source>
        <dbReference type="EMBL" id="MFD2697537.1"/>
    </source>
</evidence>
<evidence type="ECO:0000259" key="1">
    <source>
        <dbReference type="Pfam" id="PF02872"/>
    </source>
</evidence>
<dbReference type="PANTHER" id="PTHR11575">
    <property type="entry name" value="5'-NUCLEOTIDASE-RELATED"/>
    <property type="match status" value="1"/>
</dbReference>
<reference evidence="3" key="1">
    <citation type="journal article" date="2019" name="Int. J. Syst. Evol. Microbiol.">
        <title>The Global Catalogue of Microorganisms (GCM) 10K type strain sequencing project: providing services to taxonomists for standard genome sequencing and annotation.</title>
        <authorList>
            <consortium name="The Broad Institute Genomics Platform"/>
            <consortium name="The Broad Institute Genome Sequencing Center for Infectious Disease"/>
            <person name="Wu L."/>
            <person name="Ma J."/>
        </authorList>
    </citation>
    <scope>NUCLEOTIDE SEQUENCE [LARGE SCALE GENOMIC DNA]</scope>
    <source>
        <strain evidence="3">KCTC 42255</strain>
    </source>
</reference>
<feature type="domain" description="5'-Nucleotidase C-terminal" evidence="1">
    <location>
        <begin position="79"/>
        <end position="216"/>
    </location>
</feature>
<protein>
    <submittedName>
        <fullName evidence="2">5'-nucleotidase C-terminal domain-containing protein</fullName>
    </submittedName>
</protein>
<dbReference type="Gene3D" id="3.90.780.10">
    <property type="entry name" value="5'-Nucleotidase, C-terminal domain"/>
    <property type="match status" value="1"/>
</dbReference>
<gene>
    <name evidence="2" type="ORF">ACFSQ0_06000</name>
</gene>
<keyword evidence="3" id="KW-1185">Reference proteome</keyword>
<dbReference type="InterPro" id="IPR006179">
    <property type="entry name" value="5_nucleotidase/apyrase"/>
</dbReference>
<dbReference type="PRINTS" id="PR01607">
    <property type="entry name" value="APYRASEFAMLY"/>
</dbReference>
<comment type="caution">
    <text evidence="2">The sequence shown here is derived from an EMBL/GenBank/DDBJ whole genome shotgun (WGS) entry which is preliminary data.</text>
</comment>